<evidence type="ECO:0000259" key="3">
    <source>
        <dbReference type="Pfam" id="PF07587"/>
    </source>
</evidence>
<dbReference type="Proteomes" id="UP000318053">
    <property type="component" value="Unassembled WGS sequence"/>
</dbReference>
<dbReference type="PANTHER" id="PTHR35889">
    <property type="entry name" value="CYCLOINULO-OLIGOSACCHARIDE FRUCTANOTRANSFERASE-RELATED"/>
    <property type="match status" value="1"/>
</dbReference>
<evidence type="ECO:0000259" key="2">
    <source>
        <dbReference type="Pfam" id="PF07583"/>
    </source>
</evidence>
<dbReference type="InterPro" id="IPR011444">
    <property type="entry name" value="DUF1549"/>
</dbReference>
<dbReference type="SUPFAM" id="SSF46626">
    <property type="entry name" value="Cytochrome c"/>
    <property type="match status" value="1"/>
</dbReference>
<dbReference type="InterPro" id="IPR022655">
    <property type="entry name" value="DUF1553"/>
</dbReference>
<accession>A0A5C5X8K7</accession>
<dbReference type="InterPro" id="IPR011429">
    <property type="entry name" value="Cyt_c_Planctomycete-type"/>
</dbReference>
<dbReference type="EMBL" id="SJPK01000011">
    <property type="protein sequence ID" value="TWT59204.1"/>
    <property type="molecule type" value="Genomic_DNA"/>
</dbReference>
<comment type="caution">
    <text evidence="5">The sequence shown here is derived from an EMBL/GenBank/DDBJ whole genome shotgun (WGS) entry which is preliminary data.</text>
</comment>
<dbReference type="GO" id="GO:0009055">
    <property type="term" value="F:electron transfer activity"/>
    <property type="evidence" value="ECO:0007669"/>
    <property type="project" value="InterPro"/>
</dbReference>
<sequence>MFALLPYRQTLPPCSQNRSAMGPLRRCGWPLYTIVYTSLLVVSLTHGAQGGGSPVAAEDPPTFNEQVRPILSNHCFACHGPDEDHREAGLRLDLPDEADWEEVVSRIRSDDADVRMPPPHANKPLDAEQINTLGRWVEAGANYEEHWAFVAPVAAAVPQGVHPIDHFVDQRLTREGLARAPAADPLLLIRRLYLDLIGLPPSVAQADAFAADPSPEAYGQIVDELLQRDEYGERWARRWLDLARYADTNGYEKDRDRSMWPYRDWVIDAINDGMPFDRFTIEQLAGDMLPGAGPQQRVATGFHRNTMLNEEGGIDPMEFRYHAMTDRVATTGTTWLGLTTGCAQCHTHKYDPITHRDYFGMMALLNNVDEPDYFIRSEQSLEHQASQWAKADKILLGLESHWPEPESSETAGESSSGQDAPSENTFVAAFSAWWSVTAKQDASWATIEPTAVSANVPYLMHEDDGIIFAGGDTSKHDIYSLAYPGSKAPITAIRLEALPDQRLPKSGPGSTYYEGPKGDFFLSELEIETAAEDSGTEPQRIGIAGASQSYAKNHFGSNPATAEMACDGDLQTGWSASGRPGLRHIAVFVLEKPIPAGTPLNLRMHFGRHFASSLGKFRVSVTNATGEKPRATLLATELLQSLDVDAAKANREVRKAFLLGTEELEKTARQWVSLRSTPPGTPTLVMRERPPEHPRPTFLHRRGEYTQPTEQVSPRVPDVLRWAGDASPTNRLEFARWIVARDNPLTARVVANRAWAAFFGNGIVNTVTDFGMQGSPPSHPQLLDYLAVDLMDGGWDVKQLHRLIVTSATYQQSSRIDPSNDDPRAGVLLSRFPRKRLDAEVIRDVSLAAAGLLESKMHGPPVRPPQPAAAQAANYAKSNWHASEGADRYRRGIYTYQQRTAPFAMFATFDAGSGESCLARRDVSNTPLQSLTLMNDPMFIEIAEHFGSEMADAAGDDRDRIRLGFRRLLTRCPSPSEIEMLTAFHQQHHDWAATARVLLCLDESITKN</sequence>
<dbReference type="Pfam" id="PF07583">
    <property type="entry name" value="PSCyt2"/>
    <property type="match status" value="1"/>
</dbReference>
<feature type="region of interest" description="Disordered" evidence="1">
    <location>
        <begin position="675"/>
        <end position="699"/>
    </location>
</feature>
<dbReference type="InterPro" id="IPR036909">
    <property type="entry name" value="Cyt_c-like_dom_sf"/>
</dbReference>
<gene>
    <name evidence="5" type="ORF">CA85_39000</name>
</gene>
<keyword evidence="6" id="KW-1185">Reference proteome</keyword>
<dbReference type="Pfam" id="PF07635">
    <property type="entry name" value="PSCyt1"/>
    <property type="match status" value="1"/>
</dbReference>
<feature type="domain" description="Cytochrome C Planctomycete-type" evidence="4">
    <location>
        <begin position="75"/>
        <end position="119"/>
    </location>
</feature>
<evidence type="ECO:0000313" key="6">
    <source>
        <dbReference type="Proteomes" id="UP000318053"/>
    </source>
</evidence>
<feature type="domain" description="DUF1549" evidence="2">
    <location>
        <begin position="163"/>
        <end position="369"/>
    </location>
</feature>
<dbReference type="Pfam" id="PF07587">
    <property type="entry name" value="PSD1"/>
    <property type="match status" value="1"/>
</dbReference>
<evidence type="ECO:0000313" key="5">
    <source>
        <dbReference type="EMBL" id="TWT59204.1"/>
    </source>
</evidence>
<dbReference type="AlphaFoldDB" id="A0A5C5X8K7"/>
<evidence type="ECO:0000256" key="1">
    <source>
        <dbReference type="SAM" id="MobiDB-lite"/>
    </source>
</evidence>
<proteinExistence type="predicted"/>
<dbReference type="RefSeq" id="WP_186775034.1">
    <property type="nucleotide sequence ID" value="NZ_SJPK01000011.1"/>
</dbReference>
<name>A0A5C5X8K7_9BACT</name>
<dbReference type="GO" id="GO:0020037">
    <property type="term" value="F:heme binding"/>
    <property type="evidence" value="ECO:0007669"/>
    <property type="project" value="InterPro"/>
</dbReference>
<reference evidence="5 6" key="1">
    <citation type="submission" date="2019-02" db="EMBL/GenBank/DDBJ databases">
        <title>Deep-cultivation of Planctomycetes and their phenomic and genomic characterization uncovers novel biology.</title>
        <authorList>
            <person name="Wiegand S."/>
            <person name="Jogler M."/>
            <person name="Boedeker C."/>
            <person name="Pinto D."/>
            <person name="Vollmers J."/>
            <person name="Rivas-Marin E."/>
            <person name="Kohn T."/>
            <person name="Peeters S.H."/>
            <person name="Heuer A."/>
            <person name="Rast P."/>
            <person name="Oberbeckmann S."/>
            <person name="Bunk B."/>
            <person name="Jeske O."/>
            <person name="Meyerdierks A."/>
            <person name="Storesund J.E."/>
            <person name="Kallscheuer N."/>
            <person name="Luecker S."/>
            <person name="Lage O.M."/>
            <person name="Pohl T."/>
            <person name="Merkel B.J."/>
            <person name="Hornburger P."/>
            <person name="Mueller R.-W."/>
            <person name="Bruemmer F."/>
            <person name="Labrenz M."/>
            <person name="Spormann A.M."/>
            <person name="Op Den Camp H."/>
            <person name="Overmann J."/>
            <person name="Amann R."/>
            <person name="Jetten M.S.M."/>
            <person name="Mascher T."/>
            <person name="Medema M.H."/>
            <person name="Devos D.P."/>
            <person name="Kaster A.-K."/>
            <person name="Ovreas L."/>
            <person name="Rohde M."/>
            <person name="Galperin M.Y."/>
            <person name="Jogler C."/>
        </authorList>
    </citation>
    <scope>NUCLEOTIDE SEQUENCE [LARGE SCALE GENOMIC DNA]</scope>
    <source>
        <strain evidence="5 6">CA85</strain>
    </source>
</reference>
<dbReference type="PANTHER" id="PTHR35889:SF3">
    <property type="entry name" value="F-BOX DOMAIN-CONTAINING PROTEIN"/>
    <property type="match status" value="1"/>
</dbReference>
<feature type="compositionally biased region" description="Basic and acidic residues" evidence="1">
    <location>
        <begin position="686"/>
        <end position="695"/>
    </location>
</feature>
<protein>
    <submittedName>
        <fullName evidence="5">Planctomycete cytochrome C</fullName>
    </submittedName>
</protein>
<evidence type="ECO:0000259" key="4">
    <source>
        <dbReference type="Pfam" id="PF07635"/>
    </source>
</evidence>
<feature type="domain" description="DUF1553" evidence="3">
    <location>
        <begin position="730"/>
        <end position="984"/>
    </location>
</feature>
<organism evidence="5 6">
    <name type="scientific">Allorhodopirellula solitaria</name>
    <dbReference type="NCBI Taxonomy" id="2527987"/>
    <lineage>
        <taxon>Bacteria</taxon>
        <taxon>Pseudomonadati</taxon>
        <taxon>Planctomycetota</taxon>
        <taxon>Planctomycetia</taxon>
        <taxon>Pirellulales</taxon>
        <taxon>Pirellulaceae</taxon>
        <taxon>Allorhodopirellula</taxon>
    </lineage>
</organism>